<dbReference type="PANTHER" id="PTHR42691:SF1">
    <property type="entry name" value="ASPARTATE AMINOTRANSFERASE YHDR-RELATED"/>
    <property type="match status" value="1"/>
</dbReference>
<dbReference type="InterPro" id="IPR004838">
    <property type="entry name" value="NHTrfase_class1_PyrdxlP-BS"/>
</dbReference>
<dbReference type="OrthoDB" id="9763453at2"/>
<dbReference type="Proteomes" id="UP000029833">
    <property type="component" value="Unassembled WGS sequence"/>
</dbReference>
<dbReference type="GO" id="GO:0008483">
    <property type="term" value="F:transaminase activity"/>
    <property type="evidence" value="ECO:0007669"/>
    <property type="project" value="UniProtKB-KW"/>
</dbReference>
<feature type="domain" description="Aminotransferase class I/classII large" evidence="2">
    <location>
        <begin position="32"/>
        <end position="379"/>
    </location>
</feature>
<evidence type="ECO:0000259" key="2">
    <source>
        <dbReference type="Pfam" id="PF00155"/>
    </source>
</evidence>
<dbReference type="RefSeq" id="WP_034624703.1">
    <property type="nucleotide sequence ID" value="NZ_AXNT01000005.1"/>
</dbReference>
<comment type="caution">
    <text evidence="3">The sequence shown here is derived from an EMBL/GenBank/DDBJ whole genome shotgun (WGS) entry which is preliminary data.</text>
</comment>
<dbReference type="AlphaFoldDB" id="A0A0A0BEG2"/>
<keyword evidence="4" id="KW-1185">Reference proteome</keyword>
<dbReference type="InterPro" id="IPR015424">
    <property type="entry name" value="PyrdxlP-dep_Trfase"/>
</dbReference>
<accession>A0A0A0BEG2</accession>
<organism evidence="3 4">
    <name type="scientific">Cellulomonas cellasea DSM 20118</name>
    <dbReference type="NCBI Taxonomy" id="1408250"/>
    <lineage>
        <taxon>Bacteria</taxon>
        <taxon>Bacillati</taxon>
        <taxon>Actinomycetota</taxon>
        <taxon>Actinomycetes</taxon>
        <taxon>Micrococcales</taxon>
        <taxon>Cellulomonadaceae</taxon>
        <taxon>Cellulomonas</taxon>
    </lineage>
</organism>
<evidence type="ECO:0000313" key="4">
    <source>
        <dbReference type="Proteomes" id="UP000029833"/>
    </source>
</evidence>
<comment type="similarity">
    <text evidence="1">Belongs to the class-I pyridoxal-phosphate-dependent aminotransferase family.</text>
</comment>
<evidence type="ECO:0000256" key="1">
    <source>
        <dbReference type="RuleBase" id="RU000481"/>
    </source>
</evidence>
<dbReference type="InterPro" id="IPR015422">
    <property type="entry name" value="PyrdxlP-dep_Trfase_small"/>
</dbReference>
<keyword evidence="1 3" id="KW-0032">Aminotransferase</keyword>
<dbReference type="Pfam" id="PF00155">
    <property type="entry name" value="Aminotran_1_2"/>
    <property type="match status" value="1"/>
</dbReference>
<sequence length="390" mass="42134">MELSDRARAAGDAIEPVTSFFLSLRAMDGRPDVVDLTFGDPHEMPLPALVDAIRANLEPRSEDWFAYKTSLAPAQDAVAAGLRAELGLDFAAADITMTQGAFGAIALAFRLVADVGDEVVVPEPGWFYAPMLRAADMVPVRASLAEGTFDLDVEAVARAITPRTRIVVVNSPANPTGRVYGRQRLAELAMVLDEASARHGRRIWLLSDEPYRRIRFDGVGFTSPAELYPWTLVDYSYGKVLLAPGQRLGYLALSPLIPAAVRDELRDAILPLQLALGWGFPDALMQYAVPALETVSIDVAALQGRRDRAVGVLRDAGYVLTVPEGTFYLWGEAPGGDAVAFTAALAERGVHVLPGTVFGRPQHFRISLTATSDMLERALPVLREVGARVG</sequence>
<dbReference type="GO" id="GO:0030170">
    <property type="term" value="F:pyridoxal phosphate binding"/>
    <property type="evidence" value="ECO:0007669"/>
    <property type="project" value="InterPro"/>
</dbReference>
<dbReference type="Gene3D" id="3.90.1150.10">
    <property type="entry name" value="Aspartate Aminotransferase, domain 1"/>
    <property type="match status" value="1"/>
</dbReference>
<proteinExistence type="inferred from homology"/>
<dbReference type="SUPFAM" id="SSF53383">
    <property type="entry name" value="PLP-dependent transferases"/>
    <property type="match status" value="1"/>
</dbReference>
<dbReference type="PROSITE" id="PS00105">
    <property type="entry name" value="AA_TRANSFER_CLASS_1"/>
    <property type="match status" value="1"/>
</dbReference>
<dbReference type="EC" id="2.6.1.-" evidence="1"/>
<dbReference type="CDD" id="cd00609">
    <property type="entry name" value="AAT_like"/>
    <property type="match status" value="1"/>
</dbReference>
<reference evidence="3 4" key="1">
    <citation type="submission" date="2013-10" db="EMBL/GenBank/DDBJ databases">
        <authorList>
            <person name="Wang G."/>
            <person name="Zhuang W."/>
        </authorList>
    </citation>
    <scope>NUCLEOTIDE SEQUENCE [LARGE SCALE GENOMIC DNA]</scope>
    <source>
        <strain evidence="3 4">DSM 20118</strain>
    </source>
</reference>
<dbReference type="InterPro" id="IPR004839">
    <property type="entry name" value="Aminotransferase_I/II_large"/>
</dbReference>
<name>A0A0A0BEG2_9CELL</name>
<protein>
    <recommendedName>
        <fullName evidence="1">Aminotransferase</fullName>
        <ecNumber evidence="1">2.6.1.-</ecNumber>
    </recommendedName>
</protein>
<keyword evidence="1 3" id="KW-0808">Transferase</keyword>
<dbReference type="PANTHER" id="PTHR42691">
    <property type="entry name" value="ASPARTATE AMINOTRANSFERASE YHDR-RELATED"/>
    <property type="match status" value="1"/>
</dbReference>
<dbReference type="EMBL" id="AXNT01000005">
    <property type="protein sequence ID" value="KGM03741.1"/>
    <property type="molecule type" value="Genomic_DNA"/>
</dbReference>
<dbReference type="STRING" id="1408250.Q760_13595"/>
<dbReference type="InterPro" id="IPR015421">
    <property type="entry name" value="PyrdxlP-dep_Trfase_major"/>
</dbReference>
<evidence type="ECO:0000313" key="3">
    <source>
        <dbReference type="EMBL" id="KGM03741.1"/>
    </source>
</evidence>
<gene>
    <name evidence="3" type="ORF">Q760_13595</name>
</gene>
<comment type="cofactor">
    <cofactor evidence="1">
        <name>pyridoxal 5'-phosphate</name>
        <dbReference type="ChEBI" id="CHEBI:597326"/>
    </cofactor>
</comment>
<dbReference type="Gene3D" id="3.40.640.10">
    <property type="entry name" value="Type I PLP-dependent aspartate aminotransferase-like (Major domain)"/>
    <property type="match status" value="1"/>
</dbReference>